<feature type="compositionally biased region" description="Polar residues" evidence="1">
    <location>
        <begin position="1"/>
        <end position="27"/>
    </location>
</feature>
<gene>
    <name evidence="2" type="ORF">PMAYCL1PPCAC_27834</name>
</gene>
<evidence type="ECO:0000256" key="1">
    <source>
        <dbReference type="SAM" id="MobiDB-lite"/>
    </source>
</evidence>
<feature type="region of interest" description="Disordered" evidence="1">
    <location>
        <begin position="1"/>
        <end position="66"/>
    </location>
</feature>
<evidence type="ECO:0000313" key="3">
    <source>
        <dbReference type="Proteomes" id="UP001328107"/>
    </source>
</evidence>
<dbReference type="Proteomes" id="UP001328107">
    <property type="component" value="Unassembled WGS sequence"/>
</dbReference>
<proteinExistence type="predicted"/>
<evidence type="ECO:0000313" key="2">
    <source>
        <dbReference type="EMBL" id="GMR57639.1"/>
    </source>
</evidence>
<keyword evidence="3" id="KW-1185">Reference proteome</keyword>
<dbReference type="AlphaFoldDB" id="A0AAN5D8V9"/>
<organism evidence="2 3">
    <name type="scientific">Pristionchus mayeri</name>
    <dbReference type="NCBI Taxonomy" id="1317129"/>
    <lineage>
        <taxon>Eukaryota</taxon>
        <taxon>Metazoa</taxon>
        <taxon>Ecdysozoa</taxon>
        <taxon>Nematoda</taxon>
        <taxon>Chromadorea</taxon>
        <taxon>Rhabditida</taxon>
        <taxon>Rhabditina</taxon>
        <taxon>Diplogasteromorpha</taxon>
        <taxon>Diplogasteroidea</taxon>
        <taxon>Neodiplogasteridae</taxon>
        <taxon>Pristionchus</taxon>
    </lineage>
</organism>
<feature type="non-terminal residue" evidence="2">
    <location>
        <position position="242"/>
    </location>
</feature>
<accession>A0AAN5D8V9</accession>
<feature type="compositionally biased region" description="Basic and acidic residues" evidence="1">
    <location>
        <begin position="139"/>
        <end position="148"/>
    </location>
</feature>
<dbReference type="EMBL" id="BTRK01000006">
    <property type="protein sequence ID" value="GMR57639.1"/>
    <property type="molecule type" value="Genomic_DNA"/>
</dbReference>
<feature type="non-terminal residue" evidence="2">
    <location>
        <position position="1"/>
    </location>
</feature>
<comment type="caution">
    <text evidence="2">The sequence shown here is derived from an EMBL/GenBank/DDBJ whole genome shotgun (WGS) entry which is preliminary data.</text>
</comment>
<feature type="region of interest" description="Disordered" evidence="1">
    <location>
        <begin position="105"/>
        <end position="164"/>
    </location>
</feature>
<sequence length="242" mass="26160">TTVTSEQSLVTHPPQSADITTCSTGSHLRTEDPAQPEAATQALTTHPPLPPSPSHSSMRSPYNAPPVPFDPVALTSAQRHEVPTEPPHSSAYVPAHSLEVSVDSFHTSSHHPPITGPLAAGSKEPIPGNHIITPHSFAHHREVSDESFHSLSPTSAHPHKVSHEPYHLPADVPMHVHEMCKQAHLRCRQRLTSLSRCTSSSACKKELAHNRRIALHAKPITSSDLSLGTRALPRFSPSPGFQ</sequence>
<protein>
    <submittedName>
        <fullName evidence="2">Uncharacterized protein</fullName>
    </submittedName>
</protein>
<name>A0AAN5D8V9_9BILA</name>
<reference evidence="3" key="1">
    <citation type="submission" date="2022-10" db="EMBL/GenBank/DDBJ databases">
        <title>Genome assembly of Pristionchus species.</title>
        <authorList>
            <person name="Yoshida K."/>
            <person name="Sommer R.J."/>
        </authorList>
    </citation>
    <scope>NUCLEOTIDE SEQUENCE [LARGE SCALE GENOMIC DNA]</scope>
    <source>
        <strain evidence="3">RS5460</strain>
    </source>
</reference>